<reference evidence="8 9" key="1">
    <citation type="submission" date="2024-09" db="EMBL/GenBank/DDBJ databases">
        <authorList>
            <person name="Sun Q."/>
            <person name="Mori K."/>
        </authorList>
    </citation>
    <scope>NUCLEOTIDE SEQUENCE [LARGE SCALE GENOMIC DNA]</scope>
    <source>
        <strain evidence="8 9">JCM 3307</strain>
    </source>
</reference>
<dbReference type="InterPro" id="IPR008858">
    <property type="entry name" value="TROVE_dom"/>
</dbReference>
<evidence type="ECO:0000256" key="1">
    <source>
        <dbReference type="ARBA" id="ARBA00004496"/>
    </source>
</evidence>
<dbReference type="Pfam" id="PF05731">
    <property type="entry name" value="TROVE"/>
    <property type="match status" value="1"/>
</dbReference>
<proteinExistence type="inferred from homology"/>
<dbReference type="InterPro" id="IPR040322">
    <property type="entry name" value="TROVE2"/>
</dbReference>
<evidence type="ECO:0000313" key="9">
    <source>
        <dbReference type="Proteomes" id="UP001589608"/>
    </source>
</evidence>
<keyword evidence="6" id="KW-0687">Ribonucleoprotein</keyword>
<comment type="subcellular location">
    <subcellularLocation>
        <location evidence="1">Cytoplasm</location>
    </subcellularLocation>
</comment>
<name>A0ABV5LYL4_9ACTN</name>
<dbReference type="PANTHER" id="PTHR14202:SF0">
    <property type="entry name" value="RNA-BINDING PROTEIN RO60"/>
    <property type="match status" value="1"/>
</dbReference>
<evidence type="ECO:0000313" key="8">
    <source>
        <dbReference type="EMBL" id="MFB9441697.1"/>
    </source>
</evidence>
<dbReference type="SUPFAM" id="SSF140864">
    <property type="entry name" value="TROVE domain-like"/>
    <property type="match status" value="1"/>
</dbReference>
<comment type="similarity">
    <text evidence="2">Belongs to the Ro 60 kDa family.</text>
</comment>
<dbReference type="InterPro" id="IPR037214">
    <property type="entry name" value="TROVE_dom_sf"/>
</dbReference>
<evidence type="ECO:0000256" key="6">
    <source>
        <dbReference type="ARBA" id="ARBA00023274"/>
    </source>
</evidence>
<gene>
    <name evidence="8" type="ORF">ACFFTR_01190</name>
</gene>
<evidence type="ECO:0000256" key="5">
    <source>
        <dbReference type="ARBA" id="ARBA00022884"/>
    </source>
</evidence>
<dbReference type="PROSITE" id="PS50988">
    <property type="entry name" value="TROVE"/>
    <property type="match status" value="1"/>
</dbReference>
<evidence type="ECO:0000256" key="3">
    <source>
        <dbReference type="ARBA" id="ARBA00022490"/>
    </source>
</evidence>
<keyword evidence="5" id="KW-0694">RNA-binding</keyword>
<sequence length="524" mass="56589">MAKLNVRKVRAAIGRGPVAGPARVAGPTYEGGAGYARDLKSELFLLAVTNMVGEQTFYEPAAERDERYSRLVRAAAVADPDWTGRFLAWLRTGANMRTAAVVGAAEFVKGRLEAGAPSTGENRRVVADVLQRADEPGELLAYWMSRYGRAVPKPVKRGIADAVQRLYTERNLLKYDTASHAFRFGDVVDLTHPGPAAPWQGDLFAYALGRRHGREDLAVPASLGVIAANERLRADAAADPAVLLDAERLREAGMTWEDALSMSGGTAVDKAALWTALLPSMGYMARLRNLRNFDQAGVADDVAAQVAAKLADPEQVARSRQLPMRFLSAYRAAPSLRWSWALDQALTASLANVPALPGRTLVLIDTSGSMHSGFSRDGTLMRWDAAVVFGVALATRCAGADVVSFSTGSTVFKLRKGESVLKAIERFRAEGHFHGQGTNTATAVRKHFKSHDRVVILTDEQASFDGSVSDAVPRDTPIFTWNLAGYRLGHAPATANRWTFGGLSDAGFGMIPLLEAGRHGDWPF</sequence>
<dbReference type="SUPFAM" id="SSF53300">
    <property type="entry name" value="vWA-like"/>
    <property type="match status" value="1"/>
</dbReference>
<comment type="caution">
    <text evidence="8">The sequence shown here is derived from an EMBL/GenBank/DDBJ whole genome shotgun (WGS) entry which is preliminary data.</text>
</comment>
<accession>A0ABV5LYL4</accession>
<keyword evidence="9" id="KW-1185">Reference proteome</keyword>
<dbReference type="InterPro" id="IPR036465">
    <property type="entry name" value="vWFA_dom_sf"/>
</dbReference>
<evidence type="ECO:0000259" key="7">
    <source>
        <dbReference type="PROSITE" id="PS50988"/>
    </source>
</evidence>
<protein>
    <submittedName>
        <fullName evidence="8">TROVE domain-containing protein</fullName>
    </submittedName>
</protein>
<dbReference type="PANTHER" id="PTHR14202">
    <property type="entry name" value="60 KDA RIBONUCLEOPROTEIN SSA/RO"/>
    <property type="match status" value="1"/>
</dbReference>
<keyword evidence="4" id="KW-0479">Metal-binding</keyword>
<evidence type="ECO:0000256" key="2">
    <source>
        <dbReference type="ARBA" id="ARBA00007814"/>
    </source>
</evidence>
<organism evidence="8 9">
    <name type="scientific">Dactylosporangium vinaceum</name>
    <dbReference type="NCBI Taxonomy" id="53362"/>
    <lineage>
        <taxon>Bacteria</taxon>
        <taxon>Bacillati</taxon>
        <taxon>Actinomycetota</taxon>
        <taxon>Actinomycetes</taxon>
        <taxon>Micromonosporales</taxon>
        <taxon>Micromonosporaceae</taxon>
        <taxon>Dactylosporangium</taxon>
    </lineage>
</organism>
<evidence type="ECO:0000256" key="4">
    <source>
        <dbReference type="ARBA" id="ARBA00022723"/>
    </source>
</evidence>
<keyword evidence="3" id="KW-0963">Cytoplasm</keyword>
<dbReference type="Gene3D" id="3.40.50.410">
    <property type="entry name" value="von Willebrand factor, type A domain"/>
    <property type="match status" value="1"/>
</dbReference>
<dbReference type="EMBL" id="JBHMCA010000006">
    <property type="protein sequence ID" value="MFB9441697.1"/>
    <property type="molecule type" value="Genomic_DNA"/>
</dbReference>
<dbReference type="RefSeq" id="WP_223101989.1">
    <property type="nucleotide sequence ID" value="NZ_CP061913.1"/>
</dbReference>
<dbReference type="Proteomes" id="UP001589608">
    <property type="component" value="Unassembled WGS sequence"/>
</dbReference>
<feature type="domain" description="TROVE" evidence="7">
    <location>
        <begin position="26"/>
        <end position="358"/>
    </location>
</feature>